<evidence type="ECO:0000313" key="2">
    <source>
        <dbReference type="EMBL" id="SDY72350.1"/>
    </source>
</evidence>
<dbReference type="RefSeq" id="WP_091294088.1">
    <property type="nucleotide sequence ID" value="NZ_FNON01000006.1"/>
</dbReference>
<gene>
    <name evidence="2" type="ORF">SAMN05421504_106517</name>
</gene>
<dbReference type="GO" id="GO:0005975">
    <property type="term" value="P:carbohydrate metabolic process"/>
    <property type="evidence" value="ECO:0007669"/>
    <property type="project" value="UniProtKB-ARBA"/>
</dbReference>
<name>A0A1H3M6J8_9PSEU</name>
<proteinExistence type="predicted"/>
<feature type="transmembrane region" description="Helical" evidence="1">
    <location>
        <begin position="69"/>
        <end position="90"/>
    </location>
</feature>
<keyword evidence="3" id="KW-1185">Reference proteome</keyword>
<dbReference type="EMBL" id="FNON01000006">
    <property type="protein sequence ID" value="SDY72350.1"/>
    <property type="molecule type" value="Genomic_DNA"/>
</dbReference>
<dbReference type="AlphaFoldDB" id="A0A1H3M6J8"/>
<dbReference type="InterPro" id="IPR013783">
    <property type="entry name" value="Ig-like_fold"/>
</dbReference>
<accession>A0A1H3M6J8</accession>
<feature type="transmembrane region" description="Helical" evidence="1">
    <location>
        <begin position="12"/>
        <end position="35"/>
    </location>
</feature>
<reference evidence="2 3" key="1">
    <citation type="submission" date="2016-10" db="EMBL/GenBank/DDBJ databases">
        <authorList>
            <person name="de Groot N.N."/>
        </authorList>
    </citation>
    <scope>NUCLEOTIDE SEQUENCE [LARGE SCALE GENOMIC DNA]</scope>
    <source>
        <strain evidence="2 3">CPCC 202699</strain>
    </source>
</reference>
<keyword evidence="1" id="KW-0812">Transmembrane</keyword>
<keyword evidence="1" id="KW-1133">Transmembrane helix</keyword>
<dbReference type="Gene3D" id="2.60.40.10">
    <property type="entry name" value="Immunoglobulins"/>
    <property type="match status" value="2"/>
</dbReference>
<feature type="transmembrane region" description="Helical" evidence="1">
    <location>
        <begin position="41"/>
        <end position="62"/>
    </location>
</feature>
<keyword evidence="1" id="KW-0472">Membrane</keyword>
<sequence length="340" mass="34588">MAKKEKPAPKPNTALEVLAAMIGSTLVLALTLLVTKTNAPVGVQLAGAAVGAAIPPFVGTVGPRRHLRVAFAGMVAIVAVSATCLTGVIVGKATDSALLPLPPSIPILGRSTTPTTQGKSLLEASPSGLACTQAGCPGKVTIKNSGETSVQLIDIESSAEKTRFKVTGDCANKTLQPAQKCALAVSFTPVSTDTTVTETLVVRTLPSTAEVRIVLIGTVKTPPLDLTVDKAALKCEYSPGQLKVTFRLTPTGASPVTGIGATVVNETTAFSLSRTVNAGPSPQPPTTVTLPVPVGSHPRITISVDPGNAVKEADESNNRLQLTPVIPATTSGVPKTVSCG</sequence>
<evidence type="ECO:0000256" key="1">
    <source>
        <dbReference type="SAM" id="Phobius"/>
    </source>
</evidence>
<dbReference type="Proteomes" id="UP000199515">
    <property type="component" value="Unassembled WGS sequence"/>
</dbReference>
<protein>
    <submittedName>
        <fullName evidence="2">Abnormal spindle-like microcephaly-assoc'd, ASPM-SPD-2-Hydin</fullName>
    </submittedName>
</protein>
<evidence type="ECO:0000313" key="3">
    <source>
        <dbReference type="Proteomes" id="UP000199515"/>
    </source>
</evidence>
<organism evidence="2 3">
    <name type="scientific">Amycolatopsis xylanica</name>
    <dbReference type="NCBI Taxonomy" id="589385"/>
    <lineage>
        <taxon>Bacteria</taxon>
        <taxon>Bacillati</taxon>
        <taxon>Actinomycetota</taxon>
        <taxon>Actinomycetes</taxon>
        <taxon>Pseudonocardiales</taxon>
        <taxon>Pseudonocardiaceae</taxon>
        <taxon>Amycolatopsis</taxon>
    </lineage>
</organism>
<dbReference type="OrthoDB" id="2026408at1760"/>